<name>A0ACC1B9M9_9ROSI</name>
<keyword evidence="2" id="KW-1185">Reference proteome</keyword>
<evidence type="ECO:0000313" key="2">
    <source>
        <dbReference type="Proteomes" id="UP001164250"/>
    </source>
</evidence>
<comment type="caution">
    <text evidence="1">The sequence shown here is derived from an EMBL/GenBank/DDBJ whole genome shotgun (WGS) entry which is preliminary data.</text>
</comment>
<organism evidence="1 2">
    <name type="scientific">Pistacia atlantica</name>
    <dbReference type="NCBI Taxonomy" id="434234"/>
    <lineage>
        <taxon>Eukaryota</taxon>
        <taxon>Viridiplantae</taxon>
        <taxon>Streptophyta</taxon>
        <taxon>Embryophyta</taxon>
        <taxon>Tracheophyta</taxon>
        <taxon>Spermatophyta</taxon>
        <taxon>Magnoliopsida</taxon>
        <taxon>eudicotyledons</taxon>
        <taxon>Gunneridae</taxon>
        <taxon>Pentapetalae</taxon>
        <taxon>rosids</taxon>
        <taxon>malvids</taxon>
        <taxon>Sapindales</taxon>
        <taxon>Anacardiaceae</taxon>
        <taxon>Pistacia</taxon>
    </lineage>
</organism>
<dbReference type="Proteomes" id="UP001164250">
    <property type="component" value="Chromosome 6"/>
</dbReference>
<protein>
    <submittedName>
        <fullName evidence="1">Uncharacterized protein</fullName>
    </submittedName>
</protein>
<reference evidence="2" key="1">
    <citation type="journal article" date="2023" name="G3 (Bethesda)">
        <title>Genome assembly and association tests identify interacting loci associated with vigor, precocity, and sex in interspecific pistachio rootstocks.</title>
        <authorList>
            <person name="Palmer W."/>
            <person name="Jacygrad E."/>
            <person name="Sagayaradj S."/>
            <person name="Cavanaugh K."/>
            <person name="Han R."/>
            <person name="Bertier L."/>
            <person name="Beede B."/>
            <person name="Kafkas S."/>
            <person name="Golino D."/>
            <person name="Preece J."/>
            <person name="Michelmore R."/>
        </authorList>
    </citation>
    <scope>NUCLEOTIDE SEQUENCE [LARGE SCALE GENOMIC DNA]</scope>
</reference>
<proteinExistence type="predicted"/>
<evidence type="ECO:0000313" key="1">
    <source>
        <dbReference type="EMBL" id="KAJ0095613.1"/>
    </source>
</evidence>
<accession>A0ACC1B9M9</accession>
<gene>
    <name evidence="1" type="ORF">Patl1_15112</name>
</gene>
<dbReference type="EMBL" id="CM047902">
    <property type="protein sequence ID" value="KAJ0095613.1"/>
    <property type="molecule type" value="Genomic_DNA"/>
</dbReference>
<sequence length="135" mass="15438">MPAVDKKRNRHEINLGYFAMNRIQKGAIEELVDPRLGYQSNKEVRRMTTLVAELAFLCLQQNKGNETSHGCMEPPPDCDDLALLKHKRVSSSPISVAAKWVSSNTRLNNLYENVHVKSKWKGATEKMRRKTKQES</sequence>